<dbReference type="Pfam" id="PF07690">
    <property type="entry name" value="MFS_1"/>
    <property type="match status" value="1"/>
</dbReference>
<dbReference type="GO" id="GO:0022857">
    <property type="term" value="F:transmembrane transporter activity"/>
    <property type="evidence" value="ECO:0007669"/>
    <property type="project" value="InterPro"/>
</dbReference>
<dbReference type="InterPro" id="IPR020846">
    <property type="entry name" value="MFS_dom"/>
</dbReference>
<evidence type="ECO:0000256" key="1">
    <source>
        <dbReference type="SAM" id="Phobius"/>
    </source>
</evidence>
<sequence>AAASTALVTITNDYPQERSRGKVIGVSSLMTNCGLVLVTLGLAQLPAALVGGGFGAVEAGRVTFLVAAAVCVLSAVIFRFGLRGGTPASDVEQPGLWTLLGSGFRAARNPRIALSYATSFGGRANNVIRGVFLPLWAMQAGTEMGLDPGAAMARFGLVFFGIIAIGMVWGPTFGFLMDRINRVTAVALAASLGTVGHLSMALMDSPLDVSAFPLLVLLTLGSPTPLMASLGLLGQEAPGRQRGTMFGMSGLMGAVGILLFTKAGGALFDAVGPAGPFIMMGLVQAVMLVAAIAVRVTAAGPQINQINS</sequence>
<organism evidence="3">
    <name type="scientific">marine metagenome</name>
    <dbReference type="NCBI Taxonomy" id="408172"/>
    <lineage>
        <taxon>unclassified sequences</taxon>
        <taxon>metagenomes</taxon>
        <taxon>ecological metagenomes</taxon>
    </lineage>
</organism>
<feature type="transmembrane region" description="Helical" evidence="1">
    <location>
        <begin position="62"/>
        <end position="82"/>
    </location>
</feature>
<proteinExistence type="predicted"/>
<evidence type="ECO:0000313" key="3">
    <source>
        <dbReference type="EMBL" id="SVA91106.1"/>
    </source>
</evidence>
<dbReference type="InterPro" id="IPR011701">
    <property type="entry name" value="MFS"/>
</dbReference>
<feature type="transmembrane region" description="Helical" evidence="1">
    <location>
        <begin position="245"/>
        <end position="268"/>
    </location>
</feature>
<protein>
    <recommendedName>
        <fullName evidence="2">Major facilitator superfamily (MFS) profile domain-containing protein</fullName>
    </recommendedName>
</protein>
<dbReference type="PANTHER" id="PTHR23524:SF1">
    <property type="entry name" value="MRH DOMAIN-CONTAINING PROTEIN-RELATED"/>
    <property type="match status" value="1"/>
</dbReference>
<dbReference type="InterPro" id="IPR036259">
    <property type="entry name" value="MFS_trans_sf"/>
</dbReference>
<accession>A0A381ZP99</accession>
<dbReference type="AlphaFoldDB" id="A0A381ZP99"/>
<dbReference type="Gene3D" id="1.20.1250.20">
    <property type="entry name" value="MFS general substrate transporter like domains"/>
    <property type="match status" value="1"/>
</dbReference>
<keyword evidence="1" id="KW-0472">Membrane</keyword>
<feature type="transmembrane region" description="Helical" evidence="1">
    <location>
        <begin position="29"/>
        <end position="50"/>
    </location>
</feature>
<dbReference type="PROSITE" id="PS50850">
    <property type="entry name" value="MFS"/>
    <property type="match status" value="1"/>
</dbReference>
<name>A0A381ZP99_9ZZZZ</name>
<feature type="domain" description="Major facilitator superfamily (MFS) profile" evidence="2">
    <location>
        <begin position="110"/>
        <end position="308"/>
    </location>
</feature>
<keyword evidence="1" id="KW-1133">Transmembrane helix</keyword>
<dbReference type="SUPFAM" id="SSF103473">
    <property type="entry name" value="MFS general substrate transporter"/>
    <property type="match status" value="1"/>
</dbReference>
<dbReference type="PANTHER" id="PTHR23524">
    <property type="entry name" value="TRANSPORTER, PUTATIVE (AFU_ORTHOLOGUE AFUA_8G04850)-RELATED"/>
    <property type="match status" value="1"/>
</dbReference>
<feature type="transmembrane region" description="Helical" evidence="1">
    <location>
        <begin position="209"/>
        <end position="233"/>
    </location>
</feature>
<gene>
    <name evidence="3" type="ORF">METZ01_LOCUS143960</name>
</gene>
<keyword evidence="1" id="KW-0812">Transmembrane</keyword>
<evidence type="ECO:0000259" key="2">
    <source>
        <dbReference type="PROSITE" id="PS50850"/>
    </source>
</evidence>
<reference evidence="3" key="1">
    <citation type="submission" date="2018-05" db="EMBL/GenBank/DDBJ databases">
        <authorList>
            <person name="Lanie J.A."/>
            <person name="Ng W.-L."/>
            <person name="Kazmierczak K.M."/>
            <person name="Andrzejewski T.M."/>
            <person name="Davidsen T.M."/>
            <person name="Wayne K.J."/>
            <person name="Tettelin H."/>
            <person name="Glass J.I."/>
            <person name="Rusch D."/>
            <person name="Podicherti R."/>
            <person name="Tsui H.-C.T."/>
            <person name="Winkler M.E."/>
        </authorList>
    </citation>
    <scope>NUCLEOTIDE SEQUENCE</scope>
</reference>
<feature type="transmembrane region" description="Helical" evidence="1">
    <location>
        <begin position="274"/>
        <end position="294"/>
    </location>
</feature>
<feature type="transmembrane region" description="Helical" evidence="1">
    <location>
        <begin position="183"/>
        <end position="203"/>
    </location>
</feature>
<dbReference type="EMBL" id="UINC01022127">
    <property type="protein sequence ID" value="SVA91106.1"/>
    <property type="molecule type" value="Genomic_DNA"/>
</dbReference>
<feature type="transmembrane region" description="Helical" evidence="1">
    <location>
        <begin position="155"/>
        <end position="176"/>
    </location>
</feature>
<feature type="non-terminal residue" evidence="3">
    <location>
        <position position="1"/>
    </location>
</feature>